<accession>A0A8R1Y8D1</accession>
<dbReference type="AlphaFoldDB" id="A0A2A6C251"/>
<protein>
    <submittedName>
        <fullName evidence="1">Uncharacterized protein</fullName>
    </submittedName>
</protein>
<dbReference type="EnsemblMetazoa" id="PPA06078.1">
    <property type="protein sequence ID" value="PPA06078.1"/>
    <property type="gene ID" value="WBGene00095632"/>
</dbReference>
<reference evidence="1" key="2">
    <citation type="submission" date="2022-06" db="UniProtKB">
        <authorList>
            <consortium name="EnsemblMetazoa"/>
        </authorList>
    </citation>
    <scope>IDENTIFICATION</scope>
    <source>
        <strain evidence="1">PS312</strain>
    </source>
</reference>
<organism evidence="1 2">
    <name type="scientific">Pristionchus pacificus</name>
    <name type="common">Parasitic nematode worm</name>
    <dbReference type="NCBI Taxonomy" id="54126"/>
    <lineage>
        <taxon>Eukaryota</taxon>
        <taxon>Metazoa</taxon>
        <taxon>Ecdysozoa</taxon>
        <taxon>Nematoda</taxon>
        <taxon>Chromadorea</taxon>
        <taxon>Rhabditida</taxon>
        <taxon>Rhabditina</taxon>
        <taxon>Diplogasteromorpha</taxon>
        <taxon>Diplogasteroidea</taxon>
        <taxon>Neodiplogasteridae</taxon>
        <taxon>Pristionchus</taxon>
    </lineage>
</organism>
<accession>A0A2A6C251</accession>
<gene>
    <name evidence="1" type="primary">WBGene00095632</name>
</gene>
<keyword evidence="2" id="KW-1185">Reference proteome</keyword>
<proteinExistence type="predicted"/>
<name>A0A2A6C251_PRIPA</name>
<evidence type="ECO:0000313" key="2">
    <source>
        <dbReference type="Proteomes" id="UP000005239"/>
    </source>
</evidence>
<reference evidence="2" key="1">
    <citation type="journal article" date="2008" name="Nat. Genet.">
        <title>The Pristionchus pacificus genome provides a unique perspective on nematode lifestyle and parasitism.</title>
        <authorList>
            <person name="Dieterich C."/>
            <person name="Clifton S.W."/>
            <person name="Schuster L.N."/>
            <person name="Chinwalla A."/>
            <person name="Delehaunty K."/>
            <person name="Dinkelacker I."/>
            <person name="Fulton L."/>
            <person name="Fulton R."/>
            <person name="Godfrey J."/>
            <person name="Minx P."/>
            <person name="Mitreva M."/>
            <person name="Roeseler W."/>
            <person name="Tian H."/>
            <person name="Witte H."/>
            <person name="Yang S.P."/>
            <person name="Wilson R.K."/>
            <person name="Sommer R.J."/>
        </authorList>
    </citation>
    <scope>NUCLEOTIDE SEQUENCE [LARGE SCALE GENOMIC DNA]</scope>
    <source>
        <strain evidence="2">PS312</strain>
    </source>
</reference>
<dbReference type="PANTHER" id="PTHR31627:SF42">
    <property type="entry name" value="G_PROTEIN_RECEP_F1_2 DOMAIN-CONTAINING PROTEIN-RELATED"/>
    <property type="match status" value="1"/>
</dbReference>
<dbReference type="Proteomes" id="UP000005239">
    <property type="component" value="Unassembled WGS sequence"/>
</dbReference>
<dbReference type="InterPro" id="IPR051119">
    <property type="entry name" value="Nematode_SR-like"/>
</dbReference>
<evidence type="ECO:0000313" key="1">
    <source>
        <dbReference type="EnsemblMetazoa" id="PPA06078.1"/>
    </source>
</evidence>
<sequence length="370" mass="42314">MESLPHDFEIEDCRMRGFIGDDIHYGEKQNTAKSRVLFIFKIAVPMEESEALKYTIINPIQFGLFTFTTVTALLIYAVIFVAYWRNRCDPIVRSLFAFLYILHAITNVLFLIINCLVGLPRHFPSLWMNYSNLNETHWTEAVEMVMVFLLVAQMFGVAMIAVERFFGTFDILSFLHEASSLSFILILSILLERLPRVIWIIIKCALPVACIYPLIEAESPFYYYDDTVEMIALYTMHHGKIQTHTIGPAIVMSCAVTALCYAVVIVRDLMVCYQAKRTHRHRMEDDERMTSLGFLLLFPQIAGSIFAIMGRRASDEGDLEQALWVKGHIIYVQYAMAALSPLLLLLSRRARGLLFSRRPSISPSESVVKA</sequence>
<dbReference type="PANTHER" id="PTHR31627">
    <property type="entry name" value="SERPENTINE RECEPTOR CLASS GAMMA-RELATED"/>
    <property type="match status" value="1"/>
</dbReference>